<gene>
    <name evidence="1" type="ORF">PHATRDRAFT_39650</name>
</gene>
<dbReference type="InParanoid" id="B7G990"/>
<dbReference type="RefSeq" id="XP_002183730.1">
    <property type="nucleotide sequence ID" value="XM_002183694.1"/>
</dbReference>
<dbReference type="HOGENOM" id="CLU_325568_0_0_1"/>
<keyword evidence="2" id="KW-1185">Reference proteome</keyword>
<dbReference type="Gene3D" id="3.80.10.10">
    <property type="entry name" value="Ribonuclease Inhibitor"/>
    <property type="match status" value="1"/>
</dbReference>
<sequence length="466" mass="52668">MNSNLSSPLSLASISSSDVFRPTRRLQDLFGFQQYHHDDNSEDQVLTEIEADWHAIVDAGYSWCDVSRVLEGRVVWLNHENRDGDVFLASRTTEVSWIGFLTRNTIESSTTCQFSIDVAYSNGGKCTLNDAPTARNVGIYSDSVTRAAQVLQDILSQLVGSQNCPSTPSFEEVTLACCHGNTGDRTLPLTASLLKKWLWDGSESISSPLRRLVFCNVVLSAEQCRAITQATSFSTRNMELRLERCTFEDDGETLVQILRQSDSAIRRWSFWNGLGMSTNASLNFFAALGESDQLDSLDLFCIPLEPTQWEKMVACIAQSQSIQNLRLFCRRGISNGQWNMLCEALRDHHAIRKLSVRYAFPFSVPHLSEEARNRRTQILLQALQDNHTLVNVQLSSQEHDLELYHPALRATLLLNRYRPLWSTLWHPPETASFDPAHCQAARLVHVLTRPCLQNNPVEIHLILRST</sequence>
<dbReference type="Proteomes" id="UP000000759">
    <property type="component" value="Chromosome 20"/>
</dbReference>
<reference evidence="2" key="2">
    <citation type="submission" date="2008-08" db="EMBL/GenBank/DDBJ databases">
        <authorList>
            <consortium name="Diatom Consortium"/>
            <person name="Grigoriev I."/>
            <person name="Grimwood J."/>
            <person name="Kuo A."/>
            <person name="Otillar R.P."/>
            <person name="Salamov A."/>
            <person name="Detter J.C."/>
            <person name="Lindquist E."/>
            <person name="Shapiro H."/>
            <person name="Lucas S."/>
            <person name="Glavina del Rio T."/>
            <person name="Pitluck S."/>
            <person name="Rokhsar D."/>
            <person name="Bowler C."/>
        </authorList>
    </citation>
    <scope>GENOME REANNOTATION</scope>
    <source>
        <strain evidence="2">CCAP 1055/1</strain>
    </source>
</reference>
<dbReference type="EMBL" id="CM000622">
    <property type="protein sequence ID" value="EEC44912.1"/>
    <property type="molecule type" value="Genomic_DNA"/>
</dbReference>
<organism evidence="1 2">
    <name type="scientific">Phaeodactylum tricornutum (strain CCAP 1055/1)</name>
    <dbReference type="NCBI Taxonomy" id="556484"/>
    <lineage>
        <taxon>Eukaryota</taxon>
        <taxon>Sar</taxon>
        <taxon>Stramenopiles</taxon>
        <taxon>Ochrophyta</taxon>
        <taxon>Bacillariophyta</taxon>
        <taxon>Bacillariophyceae</taxon>
        <taxon>Bacillariophycidae</taxon>
        <taxon>Naviculales</taxon>
        <taxon>Phaeodactylaceae</taxon>
        <taxon>Phaeodactylum</taxon>
    </lineage>
</organism>
<reference evidence="1 2" key="1">
    <citation type="journal article" date="2008" name="Nature">
        <title>The Phaeodactylum genome reveals the evolutionary history of diatom genomes.</title>
        <authorList>
            <person name="Bowler C."/>
            <person name="Allen A.E."/>
            <person name="Badger J.H."/>
            <person name="Grimwood J."/>
            <person name="Jabbari K."/>
            <person name="Kuo A."/>
            <person name="Maheswari U."/>
            <person name="Martens C."/>
            <person name="Maumus F."/>
            <person name="Otillar R.P."/>
            <person name="Rayko E."/>
            <person name="Salamov A."/>
            <person name="Vandepoele K."/>
            <person name="Beszteri B."/>
            <person name="Gruber A."/>
            <person name="Heijde M."/>
            <person name="Katinka M."/>
            <person name="Mock T."/>
            <person name="Valentin K."/>
            <person name="Verret F."/>
            <person name="Berges J.A."/>
            <person name="Brownlee C."/>
            <person name="Cadoret J.P."/>
            <person name="Chiovitti A."/>
            <person name="Choi C.J."/>
            <person name="Coesel S."/>
            <person name="De Martino A."/>
            <person name="Detter J.C."/>
            <person name="Durkin C."/>
            <person name="Falciatore A."/>
            <person name="Fournet J."/>
            <person name="Haruta M."/>
            <person name="Huysman M.J."/>
            <person name="Jenkins B.D."/>
            <person name="Jiroutova K."/>
            <person name="Jorgensen R.E."/>
            <person name="Joubert Y."/>
            <person name="Kaplan A."/>
            <person name="Kroger N."/>
            <person name="Kroth P.G."/>
            <person name="La Roche J."/>
            <person name="Lindquist E."/>
            <person name="Lommer M."/>
            <person name="Martin-Jezequel V."/>
            <person name="Lopez P.J."/>
            <person name="Lucas S."/>
            <person name="Mangogna M."/>
            <person name="McGinnis K."/>
            <person name="Medlin L.K."/>
            <person name="Montsant A."/>
            <person name="Oudot-Le Secq M.P."/>
            <person name="Napoli C."/>
            <person name="Obornik M."/>
            <person name="Parker M.S."/>
            <person name="Petit J.L."/>
            <person name="Porcel B.M."/>
            <person name="Poulsen N."/>
            <person name="Robison M."/>
            <person name="Rychlewski L."/>
            <person name="Rynearson T.A."/>
            <person name="Schmutz J."/>
            <person name="Shapiro H."/>
            <person name="Siaut M."/>
            <person name="Stanley M."/>
            <person name="Sussman M.R."/>
            <person name="Taylor A.R."/>
            <person name="Vardi A."/>
            <person name="von Dassow P."/>
            <person name="Vyverman W."/>
            <person name="Willis A."/>
            <person name="Wyrwicz L.S."/>
            <person name="Rokhsar D.S."/>
            <person name="Weissenbach J."/>
            <person name="Armbrust E.V."/>
            <person name="Green B.R."/>
            <person name="Van de Peer Y."/>
            <person name="Grigoriev I.V."/>
        </authorList>
    </citation>
    <scope>NUCLEOTIDE SEQUENCE [LARGE SCALE GENOMIC DNA]</scope>
    <source>
        <strain evidence="1 2">CCAP 1055/1</strain>
    </source>
</reference>
<proteinExistence type="predicted"/>
<name>B7G990_PHATC</name>
<accession>B7G990</accession>
<dbReference type="KEGG" id="pti:PHATRDRAFT_39650"/>
<dbReference type="InterPro" id="IPR032675">
    <property type="entry name" value="LRR_dom_sf"/>
</dbReference>
<protein>
    <submittedName>
        <fullName evidence="1">Uncharacterized protein</fullName>
    </submittedName>
</protein>
<dbReference type="GeneID" id="7195283"/>
<dbReference type="SUPFAM" id="SSF52047">
    <property type="entry name" value="RNI-like"/>
    <property type="match status" value="1"/>
</dbReference>
<evidence type="ECO:0000313" key="1">
    <source>
        <dbReference type="EMBL" id="EEC44912.1"/>
    </source>
</evidence>
<dbReference type="PaxDb" id="2850-Phatr39650"/>
<evidence type="ECO:0000313" key="2">
    <source>
        <dbReference type="Proteomes" id="UP000000759"/>
    </source>
</evidence>
<dbReference type="AlphaFoldDB" id="B7G990"/>